<proteinExistence type="predicted"/>
<protein>
    <submittedName>
        <fullName evidence="1">Uncharacterized protein</fullName>
    </submittedName>
</protein>
<keyword evidence="2" id="KW-1185">Reference proteome</keyword>
<accession>A0A9X1IBL4</accession>
<name>A0A9X1IBL4_9PROT</name>
<reference evidence="1" key="1">
    <citation type="submission" date="2021-10" db="EMBL/GenBank/DDBJ databases">
        <title>Roseicella aerolatum sp. nov., isolated from aerosols of e-waste dismantling site.</title>
        <authorList>
            <person name="Qin T."/>
        </authorList>
    </citation>
    <scope>NUCLEOTIDE SEQUENCE</scope>
    <source>
        <strain evidence="1">GB24</strain>
    </source>
</reference>
<comment type="caution">
    <text evidence="1">The sequence shown here is derived from an EMBL/GenBank/DDBJ whole genome shotgun (WGS) entry which is preliminary data.</text>
</comment>
<evidence type="ECO:0000313" key="1">
    <source>
        <dbReference type="EMBL" id="MCB4821251.1"/>
    </source>
</evidence>
<dbReference type="RefSeq" id="WP_226605712.1">
    <property type="nucleotide sequence ID" value="NZ_JAJAQI010000006.1"/>
</dbReference>
<evidence type="ECO:0000313" key="2">
    <source>
        <dbReference type="Proteomes" id="UP001139311"/>
    </source>
</evidence>
<dbReference type="EMBL" id="JAJAQI010000006">
    <property type="protein sequence ID" value="MCB4821251.1"/>
    <property type="molecule type" value="Genomic_DNA"/>
</dbReference>
<dbReference type="Proteomes" id="UP001139311">
    <property type="component" value="Unassembled WGS sequence"/>
</dbReference>
<organism evidence="1 2">
    <name type="scientific">Roseicella aerolata</name>
    <dbReference type="NCBI Taxonomy" id="2883479"/>
    <lineage>
        <taxon>Bacteria</taxon>
        <taxon>Pseudomonadati</taxon>
        <taxon>Pseudomonadota</taxon>
        <taxon>Alphaproteobacteria</taxon>
        <taxon>Acetobacterales</taxon>
        <taxon>Roseomonadaceae</taxon>
        <taxon>Roseicella</taxon>
    </lineage>
</organism>
<sequence>MTSDAWAEALGYSSGEGNLPNPGVLARDIRGAVLEAGQIHRHQIIRGLAEAYEPFSPPTEELRRVVNEVLSSLVLAGDLVQLSSAAGMAFSATPPRLVDWGSDEVVILGASALEPSSVSEVVRRLPKTGYDIADAPPLVTLQEELGPPGWRLRHVELGGADTIEGPPALFSRAVDLARGGDRLALAGADQIRILSGRGSYFGRHDSEQPEGRWRVIGLDGAFPAVRRSGFRWEQCIVHIEERRATYWDVPDLDLWRWAVIGYTQTLPQPTYIADGQTGVLQFHVPVPVQIRRALSIAGKPMKAWSWSVGAKMPGIVGMLLGEAQVN</sequence>
<dbReference type="AlphaFoldDB" id="A0A9X1IBL4"/>
<gene>
    <name evidence="1" type="ORF">LHA35_05845</name>
</gene>